<name>A0A8T0VE79_PANVG</name>
<feature type="region of interest" description="Disordered" evidence="1">
    <location>
        <begin position="55"/>
        <end position="119"/>
    </location>
</feature>
<reference evidence="2" key="1">
    <citation type="submission" date="2020-05" db="EMBL/GenBank/DDBJ databases">
        <title>WGS assembly of Panicum virgatum.</title>
        <authorList>
            <person name="Lovell J.T."/>
            <person name="Jenkins J."/>
            <person name="Shu S."/>
            <person name="Juenger T.E."/>
            <person name="Schmutz J."/>
        </authorList>
    </citation>
    <scope>NUCLEOTIDE SEQUENCE</scope>
    <source>
        <strain evidence="2">AP13</strain>
    </source>
</reference>
<sequence>METMTVVDNMAHEWREAAAAVDGDNDGGGQHGHEWRQKRFDLLFSFSSPLRRLLPHTCRRRDTSPLPSSTSVAPEISLPPPKSPPRQGPSSTATPSSAAHLAPPDFSPQPIGAARSSPPPCYPAAARSLLLHRHSLLHGSSRGAAHRSPCRRSPFYCRTSSGLTACRPLSWSPELGPPPTGRGPSCRPSSALSASTSLIGTEMSGRRNMTCGSRMEVR</sequence>
<evidence type="ECO:0000313" key="2">
    <source>
        <dbReference type="EMBL" id="KAG2635101.1"/>
    </source>
</evidence>
<dbReference type="Proteomes" id="UP000823388">
    <property type="component" value="Chromosome 2N"/>
</dbReference>
<proteinExistence type="predicted"/>
<accession>A0A8T0VE79</accession>
<organism evidence="2 3">
    <name type="scientific">Panicum virgatum</name>
    <name type="common">Blackwell switchgrass</name>
    <dbReference type="NCBI Taxonomy" id="38727"/>
    <lineage>
        <taxon>Eukaryota</taxon>
        <taxon>Viridiplantae</taxon>
        <taxon>Streptophyta</taxon>
        <taxon>Embryophyta</taxon>
        <taxon>Tracheophyta</taxon>
        <taxon>Spermatophyta</taxon>
        <taxon>Magnoliopsida</taxon>
        <taxon>Liliopsida</taxon>
        <taxon>Poales</taxon>
        <taxon>Poaceae</taxon>
        <taxon>PACMAD clade</taxon>
        <taxon>Panicoideae</taxon>
        <taxon>Panicodae</taxon>
        <taxon>Paniceae</taxon>
        <taxon>Panicinae</taxon>
        <taxon>Panicum</taxon>
        <taxon>Panicum sect. Hiantes</taxon>
    </lineage>
</organism>
<keyword evidence="3" id="KW-1185">Reference proteome</keyword>
<feature type="compositionally biased region" description="Pro residues" evidence="1">
    <location>
        <begin position="77"/>
        <end position="87"/>
    </location>
</feature>
<evidence type="ECO:0000313" key="3">
    <source>
        <dbReference type="Proteomes" id="UP000823388"/>
    </source>
</evidence>
<dbReference type="EMBL" id="CM029040">
    <property type="protein sequence ID" value="KAG2635101.1"/>
    <property type="molecule type" value="Genomic_DNA"/>
</dbReference>
<gene>
    <name evidence="2" type="ORF">PVAP13_2NG336033</name>
</gene>
<protein>
    <submittedName>
        <fullName evidence="2">Uncharacterized protein</fullName>
    </submittedName>
</protein>
<feature type="region of interest" description="Disordered" evidence="1">
    <location>
        <begin position="168"/>
        <end position="218"/>
    </location>
</feature>
<feature type="compositionally biased region" description="Low complexity" evidence="1">
    <location>
        <begin position="88"/>
        <end position="104"/>
    </location>
</feature>
<feature type="compositionally biased region" description="Polar residues" evidence="1">
    <location>
        <begin position="187"/>
        <end position="199"/>
    </location>
</feature>
<comment type="caution">
    <text evidence="2">The sequence shown here is derived from an EMBL/GenBank/DDBJ whole genome shotgun (WGS) entry which is preliminary data.</text>
</comment>
<dbReference type="AlphaFoldDB" id="A0A8T0VE79"/>
<evidence type="ECO:0000256" key="1">
    <source>
        <dbReference type="SAM" id="MobiDB-lite"/>
    </source>
</evidence>